<comment type="caution">
    <text evidence="3">The sequence shown here is derived from an EMBL/GenBank/DDBJ whole genome shotgun (WGS) entry which is preliminary data.</text>
</comment>
<feature type="compositionally biased region" description="Low complexity" evidence="1">
    <location>
        <begin position="30"/>
        <end position="48"/>
    </location>
</feature>
<dbReference type="Gene3D" id="3.40.190.10">
    <property type="entry name" value="Periplasmic binding protein-like II"/>
    <property type="match status" value="1"/>
</dbReference>
<sequence>MSDNGLSRRGFLYGTAVAAATATLVACTGNTNPGTQNPTSSGAASTGKGSEKEPLEPPATFQEAPALAAQVKAGKLPPVAERLPEKPYVVPHKWLAPGKYGGTMLMPGNEGVDVTQKEFMYGHSPLRWLNDGLDFGPGLAESWESNDDQSEWTLHFRKGLKWSDGHPWTTEDVMFWWEDMVLNEEFAEGIPDEARSGKGTVAKVTAPDDLTIVLTYDAPSPMVPEIIANWVKRGIGAGWMEPKHYVKQFHPKYNKNVPKDWPTAFDAKRNAVQNPDVPVMTGWQLAKYQESLASTYQRNPYYWVVDPDGNQLPYLDSISFTVIANVQTRKLQMQQGKFDFVHGRFAGLVLSDISGLRSTQSRSGMQMTLWDSGSGTGSIFFFNQDYYEPEMRALIRKPEYRQALSLAFNRPEARKAIYYDTGELTTGTYSPKTREFQRGDGKSLYEQWRDSFSKYDPEQAKKMLDELGVVDKNGDGMRELPSGKKLVVYLDYQAEEEPSGEHMQKNELLKKNWEEIGIETKLNPVPNAAWDATWATGKLMSRTTWETSTVSVAADMVWMLPMEPSRWAPLQGQFYAMRGTPAETEELDVDPFKRTPPRMEPEPGGPVERMWQLSDQIRVEADLLKRDKLVADLVKIHVNEGPFFMGSVANYPAIELVKNGLRNIPTRENTALGGFTNDWHYPVPAAYDPETWFWDDPSAHS</sequence>
<dbReference type="NCBIfam" id="TIGR01409">
    <property type="entry name" value="TAT_signal_seq"/>
    <property type="match status" value="1"/>
</dbReference>
<dbReference type="SUPFAM" id="SSF53850">
    <property type="entry name" value="Periplasmic binding protein-like II"/>
    <property type="match status" value="1"/>
</dbReference>
<dbReference type="EMBL" id="JBHRZH010000021">
    <property type="protein sequence ID" value="MFC3763909.1"/>
    <property type="molecule type" value="Genomic_DNA"/>
</dbReference>
<dbReference type="Gene3D" id="3.10.105.10">
    <property type="entry name" value="Dipeptide-binding Protein, Domain 3"/>
    <property type="match status" value="1"/>
</dbReference>
<gene>
    <name evidence="3" type="ORF">ACFOUW_23945</name>
</gene>
<dbReference type="PANTHER" id="PTHR30290:SF62">
    <property type="entry name" value="OLIGOPEPTIDE ABC TRANSPORTER, PERIPLASMIC OLIGOPEPTIDE-BINDING PROTEIN"/>
    <property type="match status" value="1"/>
</dbReference>
<evidence type="ECO:0000256" key="1">
    <source>
        <dbReference type="SAM" id="MobiDB-lite"/>
    </source>
</evidence>
<organism evidence="3 4">
    <name type="scientific">Tenggerimyces flavus</name>
    <dbReference type="NCBI Taxonomy" id="1708749"/>
    <lineage>
        <taxon>Bacteria</taxon>
        <taxon>Bacillati</taxon>
        <taxon>Actinomycetota</taxon>
        <taxon>Actinomycetes</taxon>
        <taxon>Propionibacteriales</taxon>
        <taxon>Nocardioidaceae</taxon>
        <taxon>Tenggerimyces</taxon>
    </lineage>
</organism>
<dbReference type="InterPro" id="IPR039424">
    <property type="entry name" value="SBP_5"/>
</dbReference>
<dbReference type="RefSeq" id="WP_205120898.1">
    <property type="nucleotide sequence ID" value="NZ_JAFBCM010000001.1"/>
</dbReference>
<feature type="region of interest" description="Disordered" evidence="1">
    <location>
        <begin position="30"/>
        <end position="58"/>
    </location>
</feature>
<dbReference type="Pfam" id="PF00496">
    <property type="entry name" value="SBP_bac_5"/>
    <property type="match status" value="1"/>
</dbReference>
<dbReference type="CDD" id="cd08500">
    <property type="entry name" value="PBP2_NikA_DppA_OppA_like_4"/>
    <property type="match status" value="1"/>
</dbReference>
<feature type="domain" description="Solute-binding protein family 5" evidence="2">
    <location>
        <begin position="136"/>
        <end position="540"/>
    </location>
</feature>
<reference evidence="4" key="1">
    <citation type="journal article" date="2019" name="Int. J. Syst. Evol. Microbiol.">
        <title>The Global Catalogue of Microorganisms (GCM) 10K type strain sequencing project: providing services to taxonomists for standard genome sequencing and annotation.</title>
        <authorList>
            <consortium name="The Broad Institute Genomics Platform"/>
            <consortium name="The Broad Institute Genome Sequencing Center for Infectious Disease"/>
            <person name="Wu L."/>
            <person name="Ma J."/>
        </authorList>
    </citation>
    <scope>NUCLEOTIDE SEQUENCE [LARGE SCALE GENOMIC DNA]</scope>
    <source>
        <strain evidence="4">CGMCC 4.7241</strain>
    </source>
</reference>
<accession>A0ABV7YGH4</accession>
<dbReference type="PROSITE" id="PS51318">
    <property type="entry name" value="TAT"/>
    <property type="match status" value="1"/>
</dbReference>
<protein>
    <submittedName>
        <fullName evidence="3">ABC transporter substrate-binding protein</fullName>
    </submittedName>
</protein>
<evidence type="ECO:0000313" key="3">
    <source>
        <dbReference type="EMBL" id="MFC3763909.1"/>
    </source>
</evidence>
<dbReference type="PANTHER" id="PTHR30290">
    <property type="entry name" value="PERIPLASMIC BINDING COMPONENT OF ABC TRANSPORTER"/>
    <property type="match status" value="1"/>
</dbReference>
<dbReference type="InterPro" id="IPR019546">
    <property type="entry name" value="TAT_signal_bac_arc"/>
</dbReference>
<keyword evidence="4" id="KW-1185">Reference proteome</keyword>
<dbReference type="InterPro" id="IPR006311">
    <property type="entry name" value="TAT_signal"/>
</dbReference>
<evidence type="ECO:0000313" key="4">
    <source>
        <dbReference type="Proteomes" id="UP001595699"/>
    </source>
</evidence>
<proteinExistence type="predicted"/>
<name>A0ABV7YGH4_9ACTN</name>
<evidence type="ECO:0000259" key="2">
    <source>
        <dbReference type="Pfam" id="PF00496"/>
    </source>
</evidence>
<dbReference type="Proteomes" id="UP001595699">
    <property type="component" value="Unassembled WGS sequence"/>
</dbReference>
<dbReference type="InterPro" id="IPR000914">
    <property type="entry name" value="SBP_5_dom"/>
</dbReference>